<dbReference type="CDD" id="cd00160">
    <property type="entry name" value="RhoGEF"/>
    <property type="match status" value="1"/>
</dbReference>
<dbReference type="PROSITE" id="PS50010">
    <property type="entry name" value="DH_2"/>
    <property type="match status" value="1"/>
</dbReference>
<evidence type="ECO:0000256" key="1">
    <source>
        <dbReference type="SAM" id="MobiDB-lite"/>
    </source>
</evidence>
<dbReference type="InterPro" id="IPR000219">
    <property type="entry name" value="DH_dom"/>
</dbReference>
<organism evidence="3 4">
    <name type="scientific">Suillus placidus</name>
    <dbReference type="NCBI Taxonomy" id="48579"/>
    <lineage>
        <taxon>Eukaryota</taxon>
        <taxon>Fungi</taxon>
        <taxon>Dikarya</taxon>
        <taxon>Basidiomycota</taxon>
        <taxon>Agaricomycotina</taxon>
        <taxon>Agaricomycetes</taxon>
        <taxon>Agaricomycetidae</taxon>
        <taxon>Boletales</taxon>
        <taxon>Suillineae</taxon>
        <taxon>Suillaceae</taxon>
        <taxon>Suillus</taxon>
    </lineage>
</organism>
<dbReference type="GO" id="GO:0000398">
    <property type="term" value="P:mRNA splicing, via spliceosome"/>
    <property type="evidence" value="ECO:0007669"/>
    <property type="project" value="InterPro"/>
</dbReference>
<dbReference type="GO" id="GO:0005085">
    <property type="term" value="F:guanyl-nucleotide exchange factor activity"/>
    <property type="evidence" value="ECO:0007669"/>
    <property type="project" value="InterPro"/>
</dbReference>
<dbReference type="InterPro" id="IPR052233">
    <property type="entry name" value="Rho-type_GEFs"/>
</dbReference>
<sequence>MASNKNKLVFLLMPAPASYVAGFGRGASGFMTRSDTGPAREGPSAEVIAEAQARHGKEPKINPEQFKDPDNEYGLLSGTTYEQDDEEADKIYHNVDRKMDSWRRARRGVLSGWEARENTELAKHRAEHPKIQQQFADLKCGLKKQRKDERTFVISDSIIVGDRDKSEYENSLDTQQQQANGFETPADSSTVTNFVEIGQAHDKVLSLKLDQISGTSTSSASATVANAVQHVGQSVNIWLAAADHEQDVGSKKCVLHKALENIPNSVQLWNETVKLKESATDARILLSLAMEVIPPSVELWLALACLETPETPSICYDPPWREPSGGSPLPNPSPLQAYSYEFEHHAPSGDLLNPWDHTPTVRHPNGRPGELGSCSRTQSAYEPVPPTISFPEPELHRFASQRTTLHPHSPRHRPSKSDDGHGSLPPSRDYVDSAPFTPVTPDSASSMHYLPEDDWEAPVNQLTRELSNVFLHSEEGLRQFRADRLAEKDEEWHRLVPPEAQEALGKKEVKRQSVLFELFKSERDYVEDLKLVTEVFIEPLKFANPPVIAPDKLRAFVLEVFWNLGQITVHHEHMLATLFERQLDQHPLAQSVTDIFQSEYESYIKHYPFAEERHRTELSRNKSYQVFMQKCSQDPRVRKRDMITFLSRPVTRLPRLHLILEHIQKITEPGHPDLEDLPLLLSITLWLKIPGDCSPVLERGRSRPTVDPSADRMTRAKSWMLSTDSEVVYNIARRRKSSGLCWPKRSGWLATCRRCTRFSKGAFIANPESEQIWLAAVKLEAENGELGIATELLVRAQTVADTEWIWMKSAIFEHQQGQYAAALETVSAAVSKFPEFAKLYMIQGQIGQMQRNYSIARASAEISDQFREDLSSNDDAYILDDCFH</sequence>
<gene>
    <name evidence="3" type="ORF">EV702DRAFT_1246578</name>
</gene>
<evidence type="ECO:0000313" key="3">
    <source>
        <dbReference type="EMBL" id="KAG1772194.1"/>
    </source>
</evidence>
<evidence type="ECO:0000313" key="4">
    <source>
        <dbReference type="Proteomes" id="UP000714275"/>
    </source>
</evidence>
<dbReference type="Pfam" id="PF06424">
    <property type="entry name" value="PRP1_N"/>
    <property type="match status" value="1"/>
</dbReference>
<evidence type="ECO:0000259" key="2">
    <source>
        <dbReference type="PROSITE" id="PS50010"/>
    </source>
</evidence>
<dbReference type="OrthoDB" id="440128at2759"/>
<dbReference type="InterPro" id="IPR011990">
    <property type="entry name" value="TPR-like_helical_dom_sf"/>
</dbReference>
<keyword evidence="4" id="KW-1185">Reference proteome</keyword>
<dbReference type="SUPFAM" id="SSF48452">
    <property type="entry name" value="TPR-like"/>
    <property type="match status" value="1"/>
</dbReference>
<dbReference type="Pfam" id="PF00621">
    <property type="entry name" value="RhoGEF"/>
    <property type="match status" value="1"/>
</dbReference>
<feature type="region of interest" description="Disordered" evidence="1">
    <location>
        <begin position="349"/>
        <end position="450"/>
    </location>
</feature>
<dbReference type="SMART" id="SM00325">
    <property type="entry name" value="RhoGEF"/>
    <property type="match status" value="1"/>
</dbReference>
<comment type="caution">
    <text evidence="3">The sequence shown here is derived from an EMBL/GenBank/DDBJ whole genome shotgun (WGS) entry which is preliminary data.</text>
</comment>
<dbReference type="AlphaFoldDB" id="A0A9P6ZM90"/>
<dbReference type="InterPro" id="IPR010491">
    <property type="entry name" value="PRP1_N"/>
</dbReference>
<feature type="domain" description="DH" evidence="2">
    <location>
        <begin position="510"/>
        <end position="677"/>
    </location>
</feature>
<feature type="region of interest" description="Disordered" evidence="1">
    <location>
        <begin position="317"/>
        <end position="336"/>
    </location>
</feature>
<dbReference type="Proteomes" id="UP000714275">
    <property type="component" value="Unassembled WGS sequence"/>
</dbReference>
<dbReference type="Gene3D" id="1.25.40.10">
    <property type="entry name" value="Tetratricopeptide repeat domain"/>
    <property type="match status" value="1"/>
</dbReference>
<dbReference type="SUPFAM" id="SSF48065">
    <property type="entry name" value="DBL homology domain (DH-domain)"/>
    <property type="match status" value="1"/>
</dbReference>
<protein>
    <recommendedName>
        <fullName evidence="2">DH domain-containing protein</fullName>
    </recommendedName>
</protein>
<dbReference type="Gene3D" id="1.20.900.10">
    <property type="entry name" value="Dbl homology (DH) domain"/>
    <property type="match status" value="1"/>
</dbReference>
<dbReference type="PANTHER" id="PTHR46572:SF1">
    <property type="entry name" value="RHO1 GUANINE NUCLEOTIDE EXCHANGE FACTOR TUS1"/>
    <property type="match status" value="1"/>
</dbReference>
<reference evidence="3" key="1">
    <citation type="journal article" date="2020" name="New Phytol.">
        <title>Comparative genomics reveals dynamic genome evolution in host specialist ectomycorrhizal fungi.</title>
        <authorList>
            <person name="Lofgren L.A."/>
            <person name="Nguyen N.H."/>
            <person name="Vilgalys R."/>
            <person name="Ruytinx J."/>
            <person name="Liao H.L."/>
            <person name="Branco S."/>
            <person name="Kuo A."/>
            <person name="LaButti K."/>
            <person name="Lipzen A."/>
            <person name="Andreopoulos W."/>
            <person name="Pangilinan J."/>
            <person name="Riley R."/>
            <person name="Hundley H."/>
            <person name="Na H."/>
            <person name="Barry K."/>
            <person name="Grigoriev I.V."/>
            <person name="Stajich J.E."/>
            <person name="Kennedy P.G."/>
        </authorList>
    </citation>
    <scope>NUCLEOTIDE SEQUENCE</scope>
    <source>
        <strain evidence="3">DOB743</strain>
    </source>
</reference>
<dbReference type="EMBL" id="JABBWD010000054">
    <property type="protein sequence ID" value="KAG1772194.1"/>
    <property type="molecule type" value="Genomic_DNA"/>
</dbReference>
<proteinExistence type="predicted"/>
<name>A0A9P6ZM90_9AGAM</name>
<dbReference type="InterPro" id="IPR035899">
    <property type="entry name" value="DBL_dom_sf"/>
</dbReference>
<dbReference type="PANTHER" id="PTHR46572">
    <property type="entry name" value="RHO1 GDP-GTP EXCHANGE PROTEIN 1-RELATED"/>
    <property type="match status" value="1"/>
</dbReference>
<accession>A0A9P6ZM90</accession>